<gene>
    <name evidence="1" type="ORF">PspYZU08_41</name>
</gene>
<evidence type="ECO:0000313" key="1">
    <source>
        <dbReference type="EMBL" id="ASD52217.1"/>
    </source>
</evidence>
<dbReference type="Pfam" id="PF26212">
    <property type="entry name" value="Phage_T7_Gp15"/>
    <property type="match status" value="1"/>
</dbReference>
<dbReference type="EMBL" id="KY971611">
    <property type="protein sequence ID" value="ASD52217.1"/>
    <property type="molecule type" value="Genomic_DNA"/>
</dbReference>
<organism evidence="1 2">
    <name type="scientific">Pseudomonas phage PspYZU08</name>
    <dbReference type="NCBI Taxonomy" id="1983557"/>
    <lineage>
        <taxon>Viruses</taxon>
        <taxon>Duplodnaviria</taxon>
        <taxon>Heunggongvirae</taxon>
        <taxon>Uroviricota</taxon>
        <taxon>Caudoviricetes</taxon>
        <taxon>Autographivirales</taxon>
        <taxon>Autotranscriptaviridae</taxon>
        <taxon>Studiervirinae</taxon>
        <taxon>Pijolavirus</taxon>
        <taxon>Pijolavirus PspYZU08</taxon>
    </lineage>
</organism>
<protein>
    <submittedName>
        <fullName evidence="1">Internal virion protein C</fullName>
    </submittedName>
</protein>
<dbReference type="Proteomes" id="UP000248293">
    <property type="component" value="Segment"/>
</dbReference>
<evidence type="ECO:0000313" key="2">
    <source>
        <dbReference type="Proteomes" id="UP000248293"/>
    </source>
</evidence>
<dbReference type="InterPro" id="IPR038993">
    <property type="entry name" value="Gp15"/>
</dbReference>
<reference evidence="1 2" key="1">
    <citation type="submission" date="2017-04" db="EMBL/GenBank/DDBJ databases">
        <title>Isolation of lytic bacteriophages infecting Pseudomonas strains for biocontrol of fish and shrimp spoilage during chilled storage.</title>
        <authorList>
            <person name="Yang Z."/>
            <person name="Tao X."/>
            <person name="Gao L."/>
            <person name="Rao S."/>
        </authorList>
    </citation>
    <scope>NUCLEOTIDE SEQUENCE [LARGE SCALE GENOMIC DNA]</scope>
</reference>
<proteinExistence type="predicted"/>
<accession>A0A2U7NN78</accession>
<sequence length="731" mass="81919">MKNAIQGAVEQARGGQVDRLHGATATQNFRASVQQAPQGDTSWAEGMAKFAKGAQDAYGTYEQRQKSLADERSNEIIRKLSPEQRREARANGTLLYQDDQSVMEALSFKTGRNAAYEVDTEMKNDLARYRTREEFDEARQARMQQKAKNYAEAAGVKEDDPFYQQGFNDNITARNAALYDSHAQFLSKQLAAQSTLEARNDIAPMMDDITIMKDPSAGKMFASYLNKGLESGEIPTDQEAIDTLTMLANDAVHKEHGLNLLDTMGEQELNVLGGKRKIKDIFGPEVYENLKTKAGEQAYQRNAEQTRQLQLGITQAENQDDPATGWQMIQKLRQQNAWLQSDDTLTPQKQQLIAAEQRILTKTRMDTEARSKGVIKATQADNRIAQLRRQYESRMAGENVNVRPEDQPVDDSTGEFKRSDAMSMAQSVLADIKNSGLPEAKQDELKAGYLRADYENGPFQEMFKTNITDAEREWQSALVTGQAGDFPRINELNRAYMADPSTISQLYPEKAGFLEEMNVMLRSGIDPQIMVEKAVGRKALSKDEQMFQDQQWASVKNDGKAPELSALPRGMEQTARSLFDAFNLRTGDANTAADEVSKWLKENTVQFADEGGWKDSTARLGMLNKKDLMIDPNNIKSWEQGKAIVDKTLAGLKEMPYWAGSKVTVETNPAGDIVLKSLNGKQIRMTKEQMRLIQAAEERAADQARMADKVKGAKKQQELHERYILGGGRKQ</sequence>
<name>A0A2U7NN78_9CAUD</name>
<keyword evidence="2" id="KW-1185">Reference proteome</keyword>